<keyword evidence="4" id="KW-1185">Reference proteome</keyword>
<dbReference type="GO" id="GO:0016887">
    <property type="term" value="F:ATP hydrolysis activity"/>
    <property type="evidence" value="ECO:0007669"/>
    <property type="project" value="InterPro"/>
</dbReference>
<dbReference type="RefSeq" id="WP_162370954.1">
    <property type="nucleotide sequence ID" value="NZ_JAAEEH010000031.1"/>
</dbReference>
<organism evidence="3 4">
    <name type="scientific">Anaerotalea alkaliphila</name>
    <dbReference type="NCBI Taxonomy" id="2662126"/>
    <lineage>
        <taxon>Bacteria</taxon>
        <taxon>Bacillati</taxon>
        <taxon>Bacillota</taxon>
        <taxon>Clostridia</taxon>
        <taxon>Eubacteriales</taxon>
        <taxon>Anaerotalea</taxon>
    </lineage>
</organism>
<dbReference type="SUPFAM" id="SSF52540">
    <property type="entry name" value="P-loop containing nucleoside triphosphate hydrolases"/>
    <property type="match status" value="1"/>
</dbReference>
<feature type="domain" description="Bacterial type II secretion system protein E" evidence="2">
    <location>
        <begin position="193"/>
        <end position="207"/>
    </location>
</feature>
<proteinExistence type="inferred from homology"/>
<dbReference type="PANTHER" id="PTHR30486">
    <property type="entry name" value="TWITCHING MOTILITY PROTEIN PILT"/>
    <property type="match status" value="1"/>
</dbReference>
<comment type="similarity">
    <text evidence="1">Belongs to the GSP E family.</text>
</comment>
<sequence length="351" mass="38973">MNLHEMMALAKEKRASDLHIKVGSPPLIRVDGELLPIREEILLPDETELLTRQCTGPERFQYLAHEGDLDFSYSAPHVARFRVNAFRQRNTYGMAMRLVNTEIPTLKSLNLPAVMESFTDMTHGLVLVTGPTGSGKSTSLASMIQMINEKRNAHIITLEDPIEYLYKNAKASIAQREIGLDTKSFAKGLRSALRQDPDIILVGEMRDLETIEIALLAAETGHLVFSTLHTLGAAKTIDRVIDAFPTNGKEQVKVQLASVLQAVVSQQLLPNKTGFGRVPVCEVMVANTGIRNMIREGKTHQIQNSIVTGKNQGMITMDESLKNLYQNGTITKQEAITHALDREELSKTIDF</sequence>
<dbReference type="InterPro" id="IPR006321">
    <property type="entry name" value="PilT/PilU"/>
</dbReference>
<dbReference type="Gene3D" id="3.30.450.90">
    <property type="match status" value="1"/>
</dbReference>
<dbReference type="SMART" id="SM00382">
    <property type="entry name" value="AAA"/>
    <property type="match status" value="1"/>
</dbReference>
<evidence type="ECO:0000259" key="2">
    <source>
        <dbReference type="PROSITE" id="PS00662"/>
    </source>
</evidence>
<dbReference type="InterPro" id="IPR001482">
    <property type="entry name" value="T2SS/T4SS_dom"/>
</dbReference>
<dbReference type="CDD" id="cd01131">
    <property type="entry name" value="PilT"/>
    <property type="match status" value="1"/>
</dbReference>
<dbReference type="InterPro" id="IPR050921">
    <property type="entry name" value="T4SS_GSP_E_ATPase"/>
</dbReference>
<name>A0A7X5HX30_9FIRM</name>
<gene>
    <name evidence="3" type="ORF">GXN74_10800</name>
</gene>
<dbReference type="InterPro" id="IPR003593">
    <property type="entry name" value="AAA+_ATPase"/>
</dbReference>
<dbReference type="NCBIfam" id="TIGR01420">
    <property type="entry name" value="pilT_fam"/>
    <property type="match status" value="1"/>
</dbReference>
<dbReference type="Proteomes" id="UP000461585">
    <property type="component" value="Unassembled WGS sequence"/>
</dbReference>
<dbReference type="PROSITE" id="PS00662">
    <property type="entry name" value="T2SP_E"/>
    <property type="match status" value="1"/>
</dbReference>
<dbReference type="GO" id="GO:0005524">
    <property type="term" value="F:ATP binding"/>
    <property type="evidence" value="ECO:0007669"/>
    <property type="project" value="InterPro"/>
</dbReference>
<reference evidence="3 4" key="1">
    <citation type="submission" date="2020-01" db="EMBL/GenBank/DDBJ databases">
        <title>Anaeroalcalibacter tamaniensis gen. nov., sp. nov., moderately halophilic strictly anaerobic fermenter bacterium from mud volcano of Taman peninsula.</title>
        <authorList>
            <person name="Frolova A."/>
            <person name="Merkel A.Y."/>
            <person name="Slobodkin A.I."/>
        </authorList>
    </citation>
    <scope>NUCLEOTIDE SEQUENCE [LARGE SCALE GENOMIC DNA]</scope>
    <source>
        <strain evidence="3 4">F-3ap</strain>
    </source>
</reference>
<accession>A0A7X5HX30</accession>
<dbReference type="Pfam" id="PF00437">
    <property type="entry name" value="T2SSE"/>
    <property type="match status" value="1"/>
</dbReference>
<evidence type="ECO:0000256" key="1">
    <source>
        <dbReference type="ARBA" id="ARBA00006611"/>
    </source>
</evidence>
<protein>
    <submittedName>
        <fullName evidence="3">Type IV pilus twitching motility protein PilT</fullName>
    </submittedName>
</protein>
<dbReference type="InterPro" id="IPR027417">
    <property type="entry name" value="P-loop_NTPase"/>
</dbReference>
<comment type="caution">
    <text evidence="3">The sequence shown here is derived from an EMBL/GenBank/DDBJ whole genome shotgun (WGS) entry which is preliminary data.</text>
</comment>
<evidence type="ECO:0000313" key="3">
    <source>
        <dbReference type="EMBL" id="NDL68230.1"/>
    </source>
</evidence>
<dbReference type="Gene3D" id="3.40.50.300">
    <property type="entry name" value="P-loop containing nucleotide triphosphate hydrolases"/>
    <property type="match status" value="1"/>
</dbReference>
<evidence type="ECO:0000313" key="4">
    <source>
        <dbReference type="Proteomes" id="UP000461585"/>
    </source>
</evidence>
<dbReference type="AlphaFoldDB" id="A0A7X5HX30"/>
<dbReference type="EMBL" id="JAAEEH010000031">
    <property type="protein sequence ID" value="NDL68230.1"/>
    <property type="molecule type" value="Genomic_DNA"/>
</dbReference>
<dbReference type="PANTHER" id="PTHR30486:SF12">
    <property type="entry name" value="TYPE IV PILUS ATPASE PILU"/>
    <property type="match status" value="1"/>
</dbReference>